<proteinExistence type="predicted"/>
<evidence type="ECO:0000313" key="5">
    <source>
        <dbReference type="Proteomes" id="UP000480350"/>
    </source>
</evidence>
<dbReference type="PROSITE" id="PS50893">
    <property type="entry name" value="ABC_TRANSPORTER_2"/>
    <property type="match status" value="1"/>
</dbReference>
<dbReference type="GO" id="GO:0016887">
    <property type="term" value="F:ATP hydrolysis activity"/>
    <property type="evidence" value="ECO:0007669"/>
    <property type="project" value="InterPro"/>
</dbReference>
<dbReference type="PROSITE" id="PS00211">
    <property type="entry name" value="ABC_TRANSPORTER_1"/>
    <property type="match status" value="1"/>
</dbReference>
<evidence type="ECO:0000256" key="2">
    <source>
        <dbReference type="ARBA" id="ARBA00022840"/>
    </source>
</evidence>
<keyword evidence="1" id="KW-0547">Nucleotide-binding</keyword>
<dbReference type="RefSeq" id="WP_160763073.1">
    <property type="nucleotide sequence ID" value="NZ_WUPT01000001.1"/>
</dbReference>
<dbReference type="PANTHER" id="PTHR43514:SF10">
    <property type="entry name" value="MOLYBDENUM IMPORT ATP-BINDING PROTEIN MODC 2"/>
    <property type="match status" value="1"/>
</dbReference>
<dbReference type="EMBL" id="WUPT01000001">
    <property type="protein sequence ID" value="MXQ07185.1"/>
    <property type="molecule type" value="Genomic_DNA"/>
</dbReference>
<dbReference type="SUPFAM" id="SSF52540">
    <property type="entry name" value="P-loop containing nucleoside triphosphate hydrolases"/>
    <property type="match status" value="1"/>
</dbReference>
<dbReference type="InterPro" id="IPR003593">
    <property type="entry name" value="AAA+_ATPase"/>
</dbReference>
<name>A0A7C9IRQ2_9RHOB</name>
<sequence>MADTLAFRFHLERSASFTLDMGGEVPLRGVTAVSGPSGSGKTTLLRALAGLDARTGDTAEVRFRGQSWDGPGGYTPPEARRIGFVFQEPYLFTHMSVEQNLRYGAKRRDVTAIDGIVEALDLAPLLPRGVDGLSGGEARRVALGRALAANPQVLFLDEPLSGLDADRKAEVLPYLARAVGEAQVPALYVTHATDEIATLADRTLLIDKGRISGWRAAPFHLIAGVVGHEGEDAICEILTGSGEDAAAGAGARLRVPVRARMGERVRLGVPRDALLISVAHPGPNSALAVLPARIAEQSGPAGPVLDVFGQRQPVATVPETGEGGRVWLSVLRVLPRPERDDSDS</sequence>
<dbReference type="AlphaFoldDB" id="A0A7C9IRQ2"/>
<keyword evidence="5" id="KW-1185">Reference proteome</keyword>
<comment type="caution">
    <text evidence="4">The sequence shown here is derived from an EMBL/GenBank/DDBJ whole genome shotgun (WGS) entry which is preliminary data.</text>
</comment>
<feature type="domain" description="ABC transporter" evidence="3">
    <location>
        <begin position="2"/>
        <end position="233"/>
    </location>
</feature>
<evidence type="ECO:0000313" key="4">
    <source>
        <dbReference type="EMBL" id="MXQ07185.1"/>
    </source>
</evidence>
<reference evidence="4 5" key="2">
    <citation type="submission" date="2020-03" db="EMBL/GenBank/DDBJ databases">
        <title>Kangsaoukella pontilimi gen. nov., sp. nov., a new member of the family Rhodobacteraceae isolated from a tidal mudflat.</title>
        <authorList>
            <person name="Kim I.S."/>
        </authorList>
    </citation>
    <scope>NUCLEOTIDE SEQUENCE [LARGE SCALE GENOMIC DNA]</scope>
    <source>
        <strain evidence="4 5">GH1-50</strain>
    </source>
</reference>
<evidence type="ECO:0000259" key="3">
    <source>
        <dbReference type="PROSITE" id="PS50893"/>
    </source>
</evidence>
<dbReference type="GO" id="GO:0005524">
    <property type="term" value="F:ATP binding"/>
    <property type="evidence" value="ECO:0007669"/>
    <property type="project" value="UniProtKB-KW"/>
</dbReference>
<gene>
    <name evidence="4" type="ORF">GQ651_04935</name>
</gene>
<reference evidence="4 5" key="1">
    <citation type="submission" date="2019-12" db="EMBL/GenBank/DDBJ databases">
        <authorList>
            <person name="Lee S.D."/>
        </authorList>
    </citation>
    <scope>NUCLEOTIDE SEQUENCE [LARGE SCALE GENOMIC DNA]</scope>
    <source>
        <strain evidence="4 5">GH1-50</strain>
    </source>
</reference>
<protein>
    <submittedName>
        <fullName evidence="4">ATP-binding cassette domain-containing protein</fullName>
    </submittedName>
</protein>
<evidence type="ECO:0000256" key="1">
    <source>
        <dbReference type="ARBA" id="ARBA00022741"/>
    </source>
</evidence>
<accession>A0A7C9IRQ2</accession>
<dbReference type="InterPro" id="IPR003439">
    <property type="entry name" value="ABC_transporter-like_ATP-bd"/>
</dbReference>
<dbReference type="Pfam" id="PF00005">
    <property type="entry name" value="ABC_tran"/>
    <property type="match status" value="1"/>
</dbReference>
<organism evidence="4 5">
    <name type="scientific">Kangsaoukella pontilimi</name>
    <dbReference type="NCBI Taxonomy" id="2691042"/>
    <lineage>
        <taxon>Bacteria</taxon>
        <taxon>Pseudomonadati</taxon>
        <taxon>Pseudomonadota</taxon>
        <taxon>Alphaproteobacteria</taxon>
        <taxon>Rhodobacterales</taxon>
        <taxon>Paracoccaceae</taxon>
        <taxon>Kangsaoukella</taxon>
    </lineage>
</organism>
<keyword evidence="2 4" id="KW-0067">ATP-binding</keyword>
<dbReference type="Gene3D" id="3.40.50.300">
    <property type="entry name" value="P-loop containing nucleotide triphosphate hydrolases"/>
    <property type="match status" value="1"/>
</dbReference>
<dbReference type="InterPro" id="IPR050334">
    <property type="entry name" value="Molybdenum_import_ModC"/>
</dbReference>
<dbReference type="InterPro" id="IPR027417">
    <property type="entry name" value="P-loop_NTPase"/>
</dbReference>
<dbReference type="PANTHER" id="PTHR43514">
    <property type="entry name" value="ABC TRANSPORTER I FAMILY MEMBER 10"/>
    <property type="match status" value="1"/>
</dbReference>
<dbReference type="InterPro" id="IPR017871">
    <property type="entry name" value="ABC_transporter-like_CS"/>
</dbReference>
<dbReference type="SMART" id="SM00382">
    <property type="entry name" value="AAA"/>
    <property type="match status" value="1"/>
</dbReference>
<dbReference type="Proteomes" id="UP000480350">
    <property type="component" value="Unassembled WGS sequence"/>
</dbReference>